<evidence type="ECO:0000256" key="2">
    <source>
        <dbReference type="ARBA" id="ARBA00004496"/>
    </source>
</evidence>
<dbReference type="AlphaFoldDB" id="F0WGK9"/>
<accession>F0WGK9</accession>
<evidence type="ECO:0000256" key="5">
    <source>
        <dbReference type="ARBA" id="ARBA00023480"/>
    </source>
</evidence>
<feature type="region of interest" description="Disordered" evidence="6">
    <location>
        <begin position="67"/>
        <end position="170"/>
    </location>
</feature>
<evidence type="ECO:0000256" key="1">
    <source>
        <dbReference type="ARBA" id="ARBA00004123"/>
    </source>
</evidence>
<feature type="region of interest" description="Disordered" evidence="6">
    <location>
        <begin position="573"/>
        <end position="594"/>
    </location>
</feature>
<keyword evidence="4" id="KW-0539">Nucleus</keyword>
<sequence length="768" mass="86569">MRLRTLARPCGRAYDLSGRLSLEHRLRLTKRVQYQNVASIVAYRLPLRFCSNVPNLLADIVPTAKDTQKVTTALKDSKETVTKSEESDRPVSSKSKRKKLGKKKKAATQKPQVKEEASGTVSKEPPAESPPVKNVPKVSKVEETKTTTSEVASEVTSPQPSTAPSLPDDTERITLLESKSNGVIETLHQISKLQTQLPVVSEITSLLSELRSNSFEKGNELFELYRKYGNPSLDEKFLLPGVLACCEANKPKEAIKILKDILNQGRHVESSTFHKVLETCDETSAGEQVIELWQLMNQANVPLCLDELDTILKICTRAHYLEGAIKVLKELRQMRPISIHTYMHWLYRSSIVWRADIFLDLLVEMRLAGVEPVIPSLTSLESERKDPALTVMEGVRAVGLDPCYAMASVYSSLQWQVYGNGPAGLAITSKSIKSAKKKFGDLNPIILKWPTQPIPQVLETQAAGLILQQETFQRLHISQVYRIEKLLKMLPITTNMTINLRKQLQRMSLLVNTHRVRMNMHRISKEYNDGKSLIDLGNAHNYPPVSLMRVILAARGFSTFKIRNALREPNHHLSSRDCEELKRASKNDSIHRSDPSLEARSYNVQSLEATLKAYLHCHGIRFKTEEELGTEQEAKYGRRIISPDILFLDPVIINDTPIRWMDAKNYYGAQIVSKRLIMNQLSSYVKEWGPGAILFGMGFSDKFSVPGVLCLDTAPFPTTAFGKFQLQTKAFLFRIVNQLRWKQHLGSDLSAELAAAVQKEESEKEKSD</sequence>
<dbReference type="HOGENOM" id="CLU_016329_0_0_1"/>
<protein>
    <recommendedName>
        <fullName evidence="5">CDAN1-interacting nuclease 1</fullName>
    </recommendedName>
</protein>
<evidence type="ECO:0000256" key="4">
    <source>
        <dbReference type="ARBA" id="ARBA00023242"/>
    </source>
</evidence>
<feature type="compositionally biased region" description="Basic and acidic residues" evidence="6">
    <location>
        <begin position="75"/>
        <end position="91"/>
    </location>
</feature>
<dbReference type="PANTHER" id="PTHR31661:SF1">
    <property type="entry name" value="CDAN1-INTERACTING NUCLEASE 1"/>
    <property type="match status" value="1"/>
</dbReference>
<feature type="compositionally biased region" description="Basic residues" evidence="6">
    <location>
        <begin position="94"/>
        <end position="107"/>
    </location>
</feature>
<dbReference type="GO" id="GO:0005737">
    <property type="term" value="C:cytoplasm"/>
    <property type="evidence" value="ECO:0007669"/>
    <property type="project" value="UniProtKB-SubCell"/>
</dbReference>
<gene>
    <name evidence="7" type="primary">AlNc14C92G5737</name>
    <name evidence="7" type="ORF">ALNC14_065160</name>
</gene>
<dbReference type="InterPro" id="IPR029404">
    <property type="entry name" value="CDIN1"/>
</dbReference>
<evidence type="ECO:0000256" key="3">
    <source>
        <dbReference type="ARBA" id="ARBA00022490"/>
    </source>
</evidence>
<dbReference type="EMBL" id="FR824137">
    <property type="protein sequence ID" value="CCA20373.1"/>
    <property type="molecule type" value="Genomic_DNA"/>
</dbReference>
<reference evidence="7" key="1">
    <citation type="journal article" date="2011" name="PLoS Biol.">
        <title>Gene gain and loss during evolution of obligate parasitism in the white rust pathogen of Arabidopsis thaliana.</title>
        <authorList>
            <person name="Kemen E."/>
            <person name="Gardiner A."/>
            <person name="Schultz-Larsen T."/>
            <person name="Kemen A.C."/>
            <person name="Balmuth A.L."/>
            <person name="Robert-Seilaniantz A."/>
            <person name="Bailey K."/>
            <person name="Holub E."/>
            <person name="Studholme D.J."/>
            <person name="Maclean D."/>
            <person name="Jones J.D."/>
        </authorList>
    </citation>
    <scope>NUCLEOTIDE SEQUENCE</scope>
</reference>
<dbReference type="GO" id="GO:0005634">
    <property type="term" value="C:nucleus"/>
    <property type="evidence" value="ECO:0007669"/>
    <property type="project" value="UniProtKB-SubCell"/>
</dbReference>
<dbReference type="Gene3D" id="1.25.40.10">
    <property type="entry name" value="Tetratricopeptide repeat domain"/>
    <property type="match status" value="1"/>
</dbReference>
<feature type="compositionally biased region" description="Low complexity" evidence="6">
    <location>
        <begin position="146"/>
        <end position="157"/>
    </location>
</feature>
<organism evidence="7">
    <name type="scientific">Albugo laibachii Nc14</name>
    <dbReference type="NCBI Taxonomy" id="890382"/>
    <lineage>
        <taxon>Eukaryota</taxon>
        <taxon>Sar</taxon>
        <taxon>Stramenopiles</taxon>
        <taxon>Oomycota</taxon>
        <taxon>Peronosporomycetes</taxon>
        <taxon>Albuginales</taxon>
        <taxon>Albuginaceae</taxon>
        <taxon>Albugo</taxon>
    </lineage>
</organism>
<name>F0WGK9_9STRA</name>
<dbReference type="Pfam" id="PF14811">
    <property type="entry name" value="TPD"/>
    <property type="match status" value="1"/>
</dbReference>
<reference evidence="7" key="2">
    <citation type="submission" date="2011-02" db="EMBL/GenBank/DDBJ databases">
        <authorList>
            <person name="MacLean D."/>
        </authorList>
    </citation>
    <scope>NUCLEOTIDE SEQUENCE</scope>
</reference>
<proteinExistence type="predicted"/>
<keyword evidence="3" id="KW-0963">Cytoplasm</keyword>
<evidence type="ECO:0000313" key="7">
    <source>
        <dbReference type="EMBL" id="CCA20373.1"/>
    </source>
</evidence>
<dbReference type="PANTHER" id="PTHR31661">
    <property type="entry name" value="SIMILAR TO CDNA SEQUENCE BC052040"/>
    <property type="match status" value="1"/>
</dbReference>
<evidence type="ECO:0000256" key="6">
    <source>
        <dbReference type="SAM" id="MobiDB-lite"/>
    </source>
</evidence>
<comment type="subcellular location">
    <subcellularLocation>
        <location evidence="2">Cytoplasm</location>
    </subcellularLocation>
    <subcellularLocation>
        <location evidence="1">Nucleus</location>
    </subcellularLocation>
</comment>
<dbReference type="InterPro" id="IPR011990">
    <property type="entry name" value="TPR-like_helical_dom_sf"/>
</dbReference>